<dbReference type="SUPFAM" id="SSF55048">
    <property type="entry name" value="Probable ACP-binding domain of malonyl-CoA ACP transacylase"/>
    <property type="match status" value="1"/>
</dbReference>
<feature type="region of interest" description="Disordered" evidence="8">
    <location>
        <begin position="774"/>
        <end position="793"/>
    </location>
</feature>
<dbReference type="InterPro" id="IPR049551">
    <property type="entry name" value="PKS_DH_C"/>
</dbReference>
<dbReference type="InterPro" id="IPR006162">
    <property type="entry name" value="Ppantetheine_attach_site"/>
</dbReference>
<evidence type="ECO:0000256" key="4">
    <source>
        <dbReference type="ARBA" id="ARBA00022857"/>
    </source>
</evidence>
<dbReference type="InterPro" id="IPR049900">
    <property type="entry name" value="PKS_mFAS_DH"/>
</dbReference>
<name>A0A4Z1F5W5_9HELO</name>
<dbReference type="InterPro" id="IPR057326">
    <property type="entry name" value="KR_dom"/>
</dbReference>
<feature type="region of interest" description="N-terminal hotdog fold" evidence="7">
    <location>
        <begin position="321"/>
        <end position="441"/>
    </location>
</feature>
<dbReference type="InterPro" id="IPR056501">
    <property type="entry name" value="NAD-bd_HRPKS_sdrA"/>
</dbReference>
<dbReference type="InterPro" id="IPR013154">
    <property type="entry name" value="ADH-like_N"/>
</dbReference>
<dbReference type="SMART" id="SM00822">
    <property type="entry name" value="PKS_KR"/>
    <property type="match status" value="1"/>
</dbReference>
<feature type="region of interest" description="C-terminal hotdog fold" evidence="7">
    <location>
        <begin position="453"/>
        <end position="611"/>
    </location>
</feature>
<dbReference type="Gene3D" id="3.90.180.10">
    <property type="entry name" value="Medium-chain alcohol dehydrogenases, catalytic domain"/>
    <property type="match status" value="1"/>
</dbReference>
<comment type="caution">
    <text evidence="7">Lacks conserved residue(s) required for the propagation of feature annotation.</text>
</comment>
<sequence>MQDLAYTLSERRSHHFHRAYIVAQDSSNFNEGDLVFGKKSLGTPKIGFVFTGQGAQWPQMGKELVDTFPSARSLLKRLGSVLTNLPDGPSWSLLEELVEPRKSQHLRQPEFSQPLVTALQLAILEILSSWGIKPQAVVGHSSGEIAAACAAGYLTKDEAIKAAFYRGKASVLDQAKASLGMLAVGLSAEKVEIYIHDLYPSVQIGCFNSPNSITLSGDLAGLETVKGRLEKDSHFARILQVDLAYHSKFMADIGQCYEGLLQQNCNFQSAKDTDNNVTMYSSVTGNMLDRACDIAYWKSNMVSPVLFDQAVQEMLSTPEGPDFLIEIGPSGALAGPITQIKDKLQSLGQASQVQYCSALTRGKDSVKAMFDVAGQLFISGGAIDLAKALVLEKDSESRTMLNLNPHPGPKASWYDFRISSSTDGLWIEHCSGMIRLEKPFIEVASREELAPLKHTTSGASWYKAANAIGYGFGPAFQKQIFVESVTGKQESRSHVSLTEPLSTFKQSPYSINPACIDGCFQTVTPSLWDGDRSTIDTVLVPAIIDDLVINKVTKKPEYGISITNSKYSDRGRKDEKRNYHSNCSVYDPETGELLLKLSGLRYHKLDTGVEIGAAHTFTRSMWKPDITFLSPIQLASLSVVDGATSILHQIIDLIAHKKPTLKVMEIDMDLVNTSSVWFEGINTTPRLSRKAYSQYAFICADANSLITMQEDLGSHRNSTFNLLDITKADFNPPDEFDLVIIKGDRLSAKSLGTTTKNARNLLVDGGHMLIVENSSTDSDSGLGSDSLEDGVDDESTLDLQKIPATIEAAGFNHVGNIPTDTHTSVYLSIAAPNSSPISVSQSLVVTSLSDQPPMEHETRSALKTAGWEVLEHSRPLRDIQPKSTVMIQDDLSGPVLTSVTEKQWEQLKFIISLGCKILWVTQGSQMDVTNPDNSLIHGMFRTIRAEDPSLCLVTLDLESGSNSTTSSSVIVDVLKRLQNLPSKILMDSEFVERGGIVYVNRIIPDMLLNQVRQDESHGGTQPIVKSLGDSEPIASLRAERLGCLDALRYVENSVIKLPVLDGNVEVSIVAAGLNFKDVIVSQGIFPENEHLLGLEGAGIITSVGKGAEKFKVGDRVAMLARPTFVNKVQCPIERMHLMPPWLSFEDAATIPLVYLTSIYSLFDIGNLKKGQSVLIHSAAGGVGMACIYLARYIGAEIYVTVGSDEKRKFLKDTFGISEDRMFSSRTTDFARKIMTATDGKGTDVIINSLVGELLDESWRICADGGTMVEIGKKDIVDRNYLSMEPFDRNCSFRPVDFSYKQISDEQIATTMSQCFDLLQEGHIKPIRPITTFGFDNIPEAFAYMRSGRHVGKIVISDGDNGITSQVPIRPAMRQLDLRDDVSYMIVGGLKGLCGSLAVHLATKGAKHIISMSRSGISDERSQAIVKNCNALGCDVQEARADVSNAEDVERAFKEASLPIGGIIQGAMVLRFHTTISNKVQGTWNLHNSAKTHSSPITFFTLLSSISGVLGQKGQVNYAAANVFMDAFAIYRQSLNLPANSLDLGVIEDVGYVAEQGGMTQHFDDKLWTGINETMLRRVLNYSILQQTQPIEPESAAQLITGISVPQPPDSDLARDARFSSLFTSTSSNPGSSGGKGANEEEKQIQAFMLLYEAKVEKSTLVQAVVNILSKQFMKTLRLTEELEQARSLSAYGLDSLSAVEVRNWIRVNLGAEVTTLDINNAGSLWSLGEKVVGKLAVLE</sequence>
<evidence type="ECO:0000256" key="5">
    <source>
        <dbReference type="ARBA" id="ARBA00023268"/>
    </source>
</evidence>
<evidence type="ECO:0000313" key="12">
    <source>
        <dbReference type="Proteomes" id="UP000297910"/>
    </source>
</evidence>
<dbReference type="InterPro" id="IPR016035">
    <property type="entry name" value="Acyl_Trfase/lysoPLipase"/>
</dbReference>
<proteinExistence type="predicted"/>
<evidence type="ECO:0000313" key="11">
    <source>
        <dbReference type="EMBL" id="TGO18312.1"/>
    </source>
</evidence>
<dbReference type="SMART" id="SM00823">
    <property type="entry name" value="PKS_PP"/>
    <property type="match status" value="1"/>
</dbReference>
<keyword evidence="6" id="KW-0012">Acyltransferase</keyword>
<dbReference type="Pfam" id="PF13602">
    <property type="entry name" value="ADH_zinc_N_2"/>
    <property type="match status" value="1"/>
</dbReference>
<dbReference type="InterPro" id="IPR036736">
    <property type="entry name" value="ACP-like_sf"/>
</dbReference>
<evidence type="ECO:0000256" key="7">
    <source>
        <dbReference type="PROSITE-ProRule" id="PRU01363"/>
    </source>
</evidence>
<dbReference type="Gene3D" id="3.40.50.720">
    <property type="entry name" value="NAD(P)-binding Rossmann-like Domain"/>
    <property type="match status" value="2"/>
</dbReference>
<evidence type="ECO:0000256" key="3">
    <source>
        <dbReference type="ARBA" id="ARBA00022679"/>
    </source>
</evidence>
<dbReference type="Gene3D" id="3.10.129.110">
    <property type="entry name" value="Polyketide synthase dehydratase"/>
    <property type="match status" value="1"/>
</dbReference>
<accession>A0A4Z1F5W5</accession>
<dbReference type="InterPro" id="IPR020843">
    <property type="entry name" value="ER"/>
</dbReference>
<protein>
    <submittedName>
        <fullName evidence="11">Uncharacterized protein</fullName>
    </submittedName>
</protein>
<dbReference type="SMART" id="SM00829">
    <property type="entry name" value="PKS_ER"/>
    <property type="match status" value="1"/>
</dbReference>
<keyword evidence="1" id="KW-0596">Phosphopantetheine</keyword>
<evidence type="ECO:0000259" key="9">
    <source>
        <dbReference type="PROSITE" id="PS50075"/>
    </source>
</evidence>
<dbReference type="InterPro" id="IPR011032">
    <property type="entry name" value="GroES-like_sf"/>
</dbReference>
<keyword evidence="3" id="KW-0808">Transferase</keyword>
<gene>
    <name evidence="11" type="ORF">BPAE_0387g00010</name>
</gene>
<keyword evidence="2" id="KW-0597">Phosphoprotein</keyword>
<dbReference type="PROSITE" id="PS52019">
    <property type="entry name" value="PKS_MFAS_DH"/>
    <property type="match status" value="1"/>
</dbReference>
<dbReference type="GO" id="GO:0004312">
    <property type="term" value="F:fatty acid synthase activity"/>
    <property type="evidence" value="ECO:0007669"/>
    <property type="project" value="TreeGrafter"/>
</dbReference>
<keyword evidence="12" id="KW-1185">Reference proteome</keyword>
<dbReference type="PROSITE" id="PS50075">
    <property type="entry name" value="CARRIER"/>
    <property type="match status" value="1"/>
</dbReference>
<dbReference type="GO" id="GO:1901336">
    <property type="term" value="P:lactone biosynthetic process"/>
    <property type="evidence" value="ECO:0007669"/>
    <property type="project" value="UniProtKB-ARBA"/>
</dbReference>
<dbReference type="Pfam" id="PF08240">
    <property type="entry name" value="ADH_N"/>
    <property type="match status" value="1"/>
</dbReference>
<dbReference type="InterPro" id="IPR050091">
    <property type="entry name" value="PKS_NRPS_Biosynth_Enz"/>
</dbReference>
<organism evidence="11 12">
    <name type="scientific">Botrytis paeoniae</name>
    <dbReference type="NCBI Taxonomy" id="278948"/>
    <lineage>
        <taxon>Eukaryota</taxon>
        <taxon>Fungi</taxon>
        <taxon>Dikarya</taxon>
        <taxon>Ascomycota</taxon>
        <taxon>Pezizomycotina</taxon>
        <taxon>Leotiomycetes</taxon>
        <taxon>Helotiales</taxon>
        <taxon>Sclerotiniaceae</taxon>
        <taxon>Botrytis</taxon>
    </lineage>
</organism>
<dbReference type="Pfam" id="PF00698">
    <property type="entry name" value="Acyl_transf_1"/>
    <property type="match status" value="1"/>
</dbReference>
<dbReference type="InterPro" id="IPR001227">
    <property type="entry name" value="Ac_transferase_dom_sf"/>
</dbReference>
<dbReference type="InterPro" id="IPR014043">
    <property type="entry name" value="Acyl_transferase_dom"/>
</dbReference>
<dbReference type="PANTHER" id="PTHR43775:SF18">
    <property type="entry name" value="ENZYME, PUTATIVE (JCVI)-RELATED"/>
    <property type="match status" value="1"/>
</dbReference>
<dbReference type="FunFam" id="3.40.50.720:FF:000209">
    <property type="entry name" value="Polyketide synthase Pks12"/>
    <property type="match status" value="1"/>
</dbReference>
<evidence type="ECO:0000256" key="1">
    <source>
        <dbReference type="ARBA" id="ARBA00022450"/>
    </source>
</evidence>
<evidence type="ECO:0000256" key="6">
    <source>
        <dbReference type="ARBA" id="ARBA00023315"/>
    </source>
</evidence>
<comment type="caution">
    <text evidence="11">The sequence shown here is derived from an EMBL/GenBank/DDBJ whole genome shotgun (WGS) entry which is preliminary data.</text>
</comment>
<dbReference type="Gene3D" id="3.40.50.150">
    <property type="entry name" value="Vaccinia Virus protein VP39"/>
    <property type="match status" value="1"/>
</dbReference>
<feature type="compositionally biased region" description="Low complexity" evidence="8">
    <location>
        <begin position="774"/>
        <end position="785"/>
    </location>
</feature>
<feature type="domain" description="Carrier" evidence="9">
    <location>
        <begin position="1655"/>
        <end position="1735"/>
    </location>
</feature>
<evidence type="ECO:0000256" key="2">
    <source>
        <dbReference type="ARBA" id="ARBA00022553"/>
    </source>
</evidence>
<dbReference type="InterPro" id="IPR029063">
    <property type="entry name" value="SAM-dependent_MTases_sf"/>
</dbReference>
<dbReference type="InterPro" id="IPR016036">
    <property type="entry name" value="Malonyl_transacylase_ACP-bd"/>
</dbReference>
<dbReference type="InterPro" id="IPR009081">
    <property type="entry name" value="PP-bd_ACP"/>
</dbReference>
<dbReference type="Pfam" id="PF23114">
    <property type="entry name" value="NAD-bd_HRPKS_sdrA"/>
    <property type="match status" value="1"/>
</dbReference>
<dbReference type="Gene3D" id="3.40.366.10">
    <property type="entry name" value="Malonyl-Coenzyme A Acyl Carrier Protein, domain 2"/>
    <property type="match status" value="1"/>
</dbReference>
<feature type="domain" description="PKS/mFAS DH" evidence="10">
    <location>
        <begin position="321"/>
        <end position="611"/>
    </location>
</feature>
<keyword evidence="4" id="KW-0521">NADP</keyword>
<dbReference type="InterPro" id="IPR020806">
    <property type="entry name" value="PKS_PP-bd"/>
</dbReference>
<dbReference type="SUPFAM" id="SSF52151">
    <property type="entry name" value="FabD/lysophospholipase-like"/>
    <property type="match status" value="1"/>
</dbReference>
<reference evidence="11 12" key="1">
    <citation type="submission" date="2017-12" db="EMBL/GenBank/DDBJ databases">
        <title>Comparative genomics of Botrytis spp.</title>
        <authorList>
            <person name="Valero-Jimenez C.A."/>
            <person name="Tapia P."/>
            <person name="Veloso J."/>
            <person name="Silva-Moreno E."/>
            <person name="Staats M."/>
            <person name="Valdes J.H."/>
            <person name="Van Kan J.A.L."/>
        </authorList>
    </citation>
    <scope>NUCLEOTIDE SEQUENCE [LARGE SCALE GENOMIC DNA]</scope>
    <source>
        <strain evidence="11 12">Bp0003</strain>
    </source>
</reference>
<dbReference type="PANTHER" id="PTHR43775">
    <property type="entry name" value="FATTY ACID SYNTHASE"/>
    <property type="match status" value="1"/>
</dbReference>
<keyword evidence="5" id="KW-0511">Multifunctional enzyme</keyword>
<dbReference type="SUPFAM" id="SSF50129">
    <property type="entry name" value="GroES-like"/>
    <property type="match status" value="1"/>
</dbReference>
<evidence type="ECO:0000256" key="8">
    <source>
        <dbReference type="SAM" id="MobiDB-lite"/>
    </source>
</evidence>
<dbReference type="Proteomes" id="UP000297910">
    <property type="component" value="Unassembled WGS sequence"/>
</dbReference>
<dbReference type="Pfam" id="PF00550">
    <property type="entry name" value="PP-binding"/>
    <property type="match status" value="1"/>
</dbReference>
<dbReference type="Pfam" id="PF08659">
    <property type="entry name" value="KR"/>
    <property type="match status" value="1"/>
</dbReference>
<dbReference type="GO" id="GO:0030639">
    <property type="term" value="P:polyketide biosynthetic process"/>
    <property type="evidence" value="ECO:0007669"/>
    <property type="project" value="UniProtKB-ARBA"/>
</dbReference>
<dbReference type="EMBL" id="PQXI01000385">
    <property type="protein sequence ID" value="TGO18312.1"/>
    <property type="molecule type" value="Genomic_DNA"/>
</dbReference>
<dbReference type="SUPFAM" id="SSF47336">
    <property type="entry name" value="ACP-like"/>
    <property type="match status" value="1"/>
</dbReference>
<dbReference type="SUPFAM" id="SSF51735">
    <property type="entry name" value="NAD(P)-binding Rossmann-fold domains"/>
    <property type="match status" value="2"/>
</dbReference>
<dbReference type="GO" id="GO:0031177">
    <property type="term" value="F:phosphopantetheine binding"/>
    <property type="evidence" value="ECO:0007669"/>
    <property type="project" value="InterPro"/>
</dbReference>
<evidence type="ECO:0000259" key="10">
    <source>
        <dbReference type="PROSITE" id="PS52019"/>
    </source>
</evidence>
<dbReference type="Gene3D" id="1.10.1200.10">
    <property type="entry name" value="ACP-like"/>
    <property type="match status" value="1"/>
</dbReference>
<dbReference type="GO" id="GO:0016491">
    <property type="term" value="F:oxidoreductase activity"/>
    <property type="evidence" value="ECO:0007669"/>
    <property type="project" value="InterPro"/>
</dbReference>
<dbReference type="InterPro" id="IPR013968">
    <property type="entry name" value="PKS_KR"/>
</dbReference>
<dbReference type="PROSITE" id="PS00012">
    <property type="entry name" value="PHOSPHOPANTETHEINE"/>
    <property type="match status" value="1"/>
</dbReference>
<dbReference type="CDD" id="cd05195">
    <property type="entry name" value="enoyl_red"/>
    <property type="match status" value="1"/>
</dbReference>
<dbReference type="GO" id="GO:0006633">
    <property type="term" value="P:fatty acid biosynthetic process"/>
    <property type="evidence" value="ECO:0007669"/>
    <property type="project" value="TreeGrafter"/>
</dbReference>
<dbReference type="SMART" id="SM00827">
    <property type="entry name" value="PKS_AT"/>
    <property type="match status" value="1"/>
</dbReference>
<dbReference type="InterPro" id="IPR036291">
    <property type="entry name" value="NAD(P)-bd_dom_sf"/>
</dbReference>
<dbReference type="Pfam" id="PF14765">
    <property type="entry name" value="PS-DH"/>
    <property type="match status" value="1"/>
</dbReference>
<dbReference type="InterPro" id="IPR042104">
    <property type="entry name" value="PKS_dehydratase_sf"/>
</dbReference>